<protein>
    <submittedName>
        <fullName evidence="2">Uncharacterized protein</fullName>
    </submittedName>
</protein>
<organism evidence="2 3">
    <name type="scientific">Chrysodeixis includens</name>
    <name type="common">Soybean looper</name>
    <name type="synonym">Pseudoplusia includens</name>
    <dbReference type="NCBI Taxonomy" id="689277"/>
    <lineage>
        <taxon>Eukaryota</taxon>
        <taxon>Metazoa</taxon>
        <taxon>Ecdysozoa</taxon>
        <taxon>Arthropoda</taxon>
        <taxon>Hexapoda</taxon>
        <taxon>Insecta</taxon>
        <taxon>Pterygota</taxon>
        <taxon>Neoptera</taxon>
        <taxon>Endopterygota</taxon>
        <taxon>Lepidoptera</taxon>
        <taxon>Glossata</taxon>
        <taxon>Ditrysia</taxon>
        <taxon>Noctuoidea</taxon>
        <taxon>Noctuidae</taxon>
        <taxon>Plusiinae</taxon>
        <taxon>Chrysodeixis</taxon>
    </lineage>
</organism>
<reference evidence="2" key="1">
    <citation type="submission" date="2021-12" db="EMBL/GenBank/DDBJ databases">
        <authorList>
            <person name="King R."/>
        </authorList>
    </citation>
    <scope>NUCLEOTIDE SEQUENCE</scope>
</reference>
<keyword evidence="1" id="KW-0732">Signal</keyword>
<dbReference type="OrthoDB" id="7315582at2759"/>
<sequence>MGIRRAWWAAWRRWWALLLAGAALLVLSARVSAGLSVTHLFPAHSPAALAHVLADFSKQPHVTSWSVEEDRSNYTTWSYSVSFSCGARCSGRALVRAHDAPRAAGPRHGHAARAHSVTVTLHACTSLPLLAWPQLCEEVESHAVVTPVEGAEGAGGAEGARLAVEWRARCLAPRWLSGACARDLLLRRGALLDSLRHAPLAV</sequence>
<feature type="signal peptide" evidence="1">
    <location>
        <begin position="1"/>
        <end position="33"/>
    </location>
</feature>
<gene>
    <name evidence="2" type="ORF">CINC_LOCUS810</name>
</gene>
<dbReference type="AlphaFoldDB" id="A0A9N8L3E5"/>
<feature type="chain" id="PRO_5040346951" evidence="1">
    <location>
        <begin position="34"/>
        <end position="202"/>
    </location>
</feature>
<keyword evidence="3" id="KW-1185">Reference proteome</keyword>
<dbReference type="EMBL" id="LR824013">
    <property type="protein sequence ID" value="CAD0199114.1"/>
    <property type="molecule type" value="Genomic_DNA"/>
</dbReference>
<evidence type="ECO:0000313" key="2">
    <source>
        <dbReference type="EMBL" id="CAD0199114.1"/>
    </source>
</evidence>
<accession>A0A9N8L3E5</accession>
<dbReference type="Proteomes" id="UP001154114">
    <property type="component" value="Chromosome 10"/>
</dbReference>
<proteinExistence type="predicted"/>
<name>A0A9N8L3E5_CHRIL</name>
<evidence type="ECO:0000313" key="3">
    <source>
        <dbReference type="Proteomes" id="UP001154114"/>
    </source>
</evidence>
<evidence type="ECO:0000256" key="1">
    <source>
        <dbReference type="SAM" id="SignalP"/>
    </source>
</evidence>